<dbReference type="EMBL" id="JAOPHQ010004282">
    <property type="protein sequence ID" value="KAK0139901.1"/>
    <property type="molecule type" value="Genomic_DNA"/>
</dbReference>
<protein>
    <submittedName>
        <fullName evidence="3">Uncharacterized protein</fullName>
    </submittedName>
</protein>
<evidence type="ECO:0000313" key="4">
    <source>
        <dbReference type="Proteomes" id="UP001174136"/>
    </source>
</evidence>
<sequence length="66" mass="7379">MREGYLCPSQLPEEKPGTRREPVPVGGGGLLQDIRRVRSNNPGPHVRESYTSYFSAERAVPWQPTA</sequence>
<dbReference type="EMBL" id="JAOPHQ010006274">
    <property type="protein sequence ID" value="KAK0132279.1"/>
    <property type="molecule type" value="Genomic_DNA"/>
</dbReference>
<gene>
    <name evidence="3" type="ORF">N1851_023177</name>
    <name evidence="2" type="ORF">N1851_032908</name>
</gene>
<name>A0AA47MGY9_MERPO</name>
<accession>A0AA47MGY9</accession>
<keyword evidence="4" id="KW-1185">Reference proteome</keyword>
<dbReference type="Proteomes" id="UP001174136">
    <property type="component" value="Unassembled WGS sequence"/>
</dbReference>
<evidence type="ECO:0000313" key="2">
    <source>
        <dbReference type="EMBL" id="KAK0132279.1"/>
    </source>
</evidence>
<organism evidence="3 4">
    <name type="scientific">Merluccius polli</name>
    <name type="common">Benguela hake</name>
    <name type="synonym">Merluccius cadenati</name>
    <dbReference type="NCBI Taxonomy" id="89951"/>
    <lineage>
        <taxon>Eukaryota</taxon>
        <taxon>Metazoa</taxon>
        <taxon>Chordata</taxon>
        <taxon>Craniata</taxon>
        <taxon>Vertebrata</taxon>
        <taxon>Euteleostomi</taxon>
        <taxon>Actinopterygii</taxon>
        <taxon>Neopterygii</taxon>
        <taxon>Teleostei</taxon>
        <taxon>Neoteleostei</taxon>
        <taxon>Acanthomorphata</taxon>
        <taxon>Zeiogadaria</taxon>
        <taxon>Gadariae</taxon>
        <taxon>Gadiformes</taxon>
        <taxon>Gadoidei</taxon>
        <taxon>Merlucciidae</taxon>
        <taxon>Merluccius</taxon>
    </lineage>
</organism>
<evidence type="ECO:0000256" key="1">
    <source>
        <dbReference type="SAM" id="MobiDB-lite"/>
    </source>
</evidence>
<proteinExistence type="predicted"/>
<evidence type="ECO:0000313" key="3">
    <source>
        <dbReference type="EMBL" id="KAK0139901.1"/>
    </source>
</evidence>
<feature type="compositionally biased region" description="Basic and acidic residues" evidence="1">
    <location>
        <begin position="12"/>
        <end position="22"/>
    </location>
</feature>
<feature type="region of interest" description="Disordered" evidence="1">
    <location>
        <begin position="1"/>
        <end position="30"/>
    </location>
</feature>
<dbReference type="AlphaFoldDB" id="A0AA47MGY9"/>
<comment type="caution">
    <text evidence="3">The sequence shown here is derived from an EMBL/GenBank/DDBJ whole genome shotgun (WGS) entry which is preliminary data.</text>
</comment>
<reference evidence="3" key="1">
    <citation type="journal article" date="2023" name="Front. Mar. Sci.">
        <title>A new Merluccius polli reference genome to investigate the effects of global change in West African waters.</title>
        <authorList>
            <person name="Mateo J.L."/>
            <person name="Blanco-Fernandez C."/>
            <person name="Garcia-Vazquez E."/>
            <person name="Machado-Schiaffino G."/>
        </authorList>
    </citation>
    <scope>NUCLEOTIDE SEQUENCE</scope>
    <source>
        <strain evidence="3">C29</strain>
        <tissue evidence="3">Fin</tissue>
    </source>
</reference>